<evidence type="ECO:0000313" key="8">
    <source>
        <dbReference type="Proteomes" id="UP000837803"/>
    </source>
</evidence>
<evidence type="ECO:0000313" key="7">
    <source>
        <dbReference type="EMBL" id="CAH0998869.1"/>
    </source>
</evidence>
<evidence type="ECO:0000256" key="6">
    <source>
        <dbReference type="ARBA" id="ARBA00030388"/>
    </source>
</evidence>
<dbReference type="RefSeq" id="WP_238749090.1">
    <property type="nucleotide sequence ID" value="NZ_CAKLPZ010000001.1"/>
</dbReference>
<dbReference type="PANTHER" id="PTHR38039">
    <property type="entry name" value="TOXIN YOEB"/>
    <property type="match status" value="1"/>
</dbReference>
<dbReference type="Gene3D" id="3.30.2310.20">
    <property type="entry name" value="RelE-like"/>
    <property type="match status" value="1"/>
</dbReference>
<reference evidence="7" key="1">
    <citation type="submission" date="2021-12" db="EMBL/GenBank/DDBJ databases">
        <authorList>
            <person name="Rodrigo-Torres L."/>
            <person name="Arahal R. D."/>
            <person name="Lucena T."/>
        </authorList>
    </citation>
    <scope>NUCLEOTIDE SEQUENCE</scope>
    <source>
        <strain evidence="7">CECT 8419</strain>
    </source>
</reference>
<dbReference type="Pfam" id="PF06769">
    <property type="entry name" value="YoeB_toxin"/>
    <property type="match status" value="1"/>
</dbReference>
<evidence type="ECO:0000256" key="3">
    <source>
        <dbReference type="ARBA" id="ARBA00022722"/>
    </source>
</evidence>
<sequence length="90" mass="10769">MEISFSTRGFDDLLQLLEREPKLARKLARLLREIRKHPFTGTGKPEPLKHEFSGWWSRRINQEHRLVYRITTREDGDQVCEIVQCFTHYG</sequence>
<dbReference type="EMBL" id="CAKLPZ010000001">
    <property type="protein sequence ID" value="CAH0998869.1"/>
    <property type="molecule type" value="Genomic_DNA"/>
</dbReference>
<dbReference type="InterPro" id="IPR035093">
    <property type="entry name" value="RelE/ParE_toxin_dom_sf"/>
</dbReference>
<dbReference type="PANTHER" id="PTHR38039:SF1">
    <property type="entry name" value="TOXIN YOEB"/>
    <property type="match status" value="1"/>
</dbReference>
<accession>A0ABM9AW19</accession>
<protein>
    <recommendedName>
        <fullName evidence="6">Putative mRNA interferase YoeB</fullName>
    </recommendedName>
</protein>
<keyword evidence="2" id="KW-1277">Toxin-antitoxin system</keyword>
<comment type="similarity">
    <text evidence="1">Belongs to the YoeB family.</text>
</comment>
<organism evidence="7 8">
    <name type="scientific">Neolewinella maritima</name>
    <dbReference type="NCBI Taxonomy" id="1383882"/>
    <lineage>
        <taxon>Bacteria</taxon>
        <taxon>Pseudomonadati</taxon>
        <taxon>Bacteroidota</taxon>
        <taxon>Saprospiria</taxon>
        <taxon>Saprospirales</taxon>
        <taxon>Lewinellaceae</taxon>
        <taxon>Neolewinella</taxon>
    </lineage>
</organism>
<keyword evidence="5 7" id="KW-0378">Hydrolase</keyword>
<comment type="caution">
    <text evidence="7">The sequence shown here is derived from an EMBL/GenBank/DDBJ whole genome shotgun (WGS) entry which is preliminary data.</text>
</comment>
<dbReference type="SUPFAM" id="SSF143011">
    <property type="entry name" value="RelE-like"/>
    <property type="match status" value="1"/>
</dbReference>
<evidence type="ECO:0000256" key="2">
    <source>
        <dbReference type="ARBA" id="ARBA00022649"/>
    </source>
</evidence>
<keyword evidence="4" id="KW-0255">Endonuclease</keyword>
<name>A0ABM9AW19_9BACT</name>
<dbReference type="GO" id="GO:0016787">
    <property type="term" value="F:hydrolase activity"/>
    <property type="evidence" value="ECO:0007669"/>
    <property type="project" value="UniProtKB-KW"/>
</dbReference>
<keyword evidence="8" id="KW-1185">Reference proteome</keyword>
<proteinExistence type="inferred from homology"/>
<evidence type="ECO:0000256" key="1">
    <source>
        <dbReference type="ARBA" id="ARBA00008172"/>
    </source>
</evidence>
<dbReference type="InterPro" id="IPR009614">
    <property type="entry name" value="YoeB_toxin"/>
</dbReference>
<evidence type="ECO:0000256" key="4">
    <source>
        <dbReference type="ARBA" id="ARBA00022759"/>
    </source>
</evidence>
<dbReference type="Proteomes" id="UP000837803">
    <property type="component" value="Unassembled WGS sequence"/>
</dbReference>
<evidence type="ECO:0000256" key="5">
    <source>
        <dbReference type="ARBA" id="ARBA00022801"/>
    </source>
</evidence>
<gene>
    <name evidence="7" type="primary">yoeB</name>
    <name evidence="7" type="ORF">LEM8419_00184</name>
</gene>
<keyword evidence="3" id="KW-0540">Nuclease</keyword>
<dbReference type="NCBIfam" id="TIGR02116">
    <property type="entry name" value="toxin_Txe_YoeB"/>
    <property type="match status" value="1"/>
</dbReference>